<evidence type="ECO:0000256" key="5">
    <source>
        <dbReference type="ARBA" id="ARBA00022763"/>
    </source>
</evidence>
<dbReference type="InterPro" id="IPR043136">
    <property type="entry name" value="B30.2/SPRY_sf"/>
</dbReference>
<dbReference type="InterPro" id="IPR006574">
    <property type="entry name" value="PRY"/>
</dbReference>
<dbReference type="SUPFAM" id="SSF57850">
    <property type="entry name" value="RING/U-box"/>
    <property type="match status" value="1"/>
</dbReference>
<comment type="caution">
    <text evidence="22">The sequence shown here is derived from an EMBL/GenBank/DDBJ whole genome shotgun (WGS) entry which is preliminary data.</text>
</comment>
<dbReference type="PANTHER" id="PTHR12083:SF9">
    <property type="entry name" value="BIFUNCTIONAL POLYNUCLEOTIDE PHOSPHATASE_KINASE"/>
    <property type="match status" value="1"/>
</dbReference>
<dbReference type="PROSITE" id="PS50068">
    <property type="entry name" value="LDLRA_2"/>
    <property type="match status" value="1"/>
</dbReference>
<dbReference type="InterPro" id="IPR041388">
    <property type="entry name" value="FHA_2"/>
</dbReference>
<feature type="domain" description="CUB" evidence="17">
    <location>
        <begin position="792"/>
        <end position="903"/>
    </location>
</feature>
<dbReference type="Pfam" id="PF00643">
    <property type="entry name" value="zf-B_box"/>
    <property type="match status" value="1"/>
</dbReference>
<dbReference type="FunFam" id="3.40.50.1000:FF:000078">
    <property type="entry name" value="Bifunctional polynucleotide phosphatase/kinase"/>
    <property type="match status" value="1"/>
</dbReference>
<dbReference type="SMART" id="SM00589">
    <property type="entry name" value="PRY"/>
    <property type="match status" value="1"/>
</dbReference>
<dbReference type="InterPro" id="IPR023415">
    <property type="entry name" value="LDLR_class-A_CS"/>
</dbReference>
<keyword evidence="10 15" id="KW-1015">Disulfide bond</keyword>
<dbReference type="Gene3D" id="4.10.400.10">
    <property type="entry name" value="Low-density Lipoprotein Receptor"/>
    <property type="match status" value="1"/>
</dbReference>
<dbReference type="SUPFAM" id="SSF52540">
    <property type="entry name" value="P-loop containing nucleoside triphosphate hydrolases"/>
    <property type="match status" value="1"/>
</dbReference>
<feature type="domain" description="B box-type" evidence="20">
    <location>
        <begin position="1304"/>
        <end position="1344"/>
    </location>
</feature>
<dbReference type="NCBIfam" id="TIGR01663">
    <property type="entry name" value="PNK-3'Pase"/>
    <property type="match status" value="1"/>
</dbReference>
<dbReference type="Pfam" id="PF17913">
    <property type="entry name" value="FHA_2"/>
    <property type="match status" value="1"/>
</dbReference>
<dbReference type="Pfam" id="PF15227">
    <property type="entry name" value="zf-C3HC4_4"/>
    <property type="match status" value="1"/>
</dbReference>
<proteinExistence type="predicted"/>
<feature type="disulfide bond" evidence="15">
    <location>
        <begin position="929"/>
        <end position="944"/>
    </location>
</feature>
<dbReference type="CDD" id="cd19769">
    <property type="entry name" value="Bbox2_TRIM16-like"/>
    <property type="match status" value="1"/>
</dbReference>
<dbReference type="InterPro" id="IPR036412">
    <property type="entry name" value="HAD-like_sf"/>
</dbReference>
<dbReference type="Pfam" id="PF01392">
    <property type="entry name" value="Fz"/>
    <property type="match status" value="1"/>
</dbReference>
<evidence type="ECO:0000259" key="20">
    <source>
        <dbReference type="PROSITE" id="PS50119"/>
    </source>
</evidence>
<name>A0A5J5DKQ9_9PERO</name>
<dbReference type="GO" id="GO:0005886">
    <property type="term" value="C:plasma membrane"/>
    <property type="evidence" value="ECO:0007669"/>
    <property type="project" value="UniProtKB-SubCell"/>
</dbReference>
<dbReference type="PROSITE" id="PS00518">
    <property type="entry name" value="ZF_RING_1"/>
    <property type="match status" value="1"/>
</dbReference>
<dbReference type="PROSITE" id="PS50038">
    <property type="entry name" value="FZ"/>
    <property type="match status" value="1"/>
</dbReference>
<dbReference type="GO" id="GO:0005634">
    <property type="term" value="C:nucleus"/>
    <property type="evidence" value="ECO:0007669"/>
    <property type="project" value="UniProtKB-SubCell"/>
</dbReference>
<dbReference type="Pfam" id="PF00622">
    <property type="entry name" value="SPRY"/>
    <property type="match status" value="1"/>
</dbReference>
<sequence length="1762" mass="194854">MSCTLVSPSGARVPLENGRAVILGRGPDTGVTDKKCSRHQVKVVACFADQDVVVTQLGPNPSFLDGEKLGRSQSGRLTHGGTLFLVNQSHPFKLFYSLSSNDSTSSTAQKGHKAADKTKGGRNGKEKEAQSSPDIKRSIKDFFSKSPMKSSKRQLSPESENPEGKRQRRDEEASDRQTKEEEEERMAEERLKQLQELAEKSITQPSSSSSSSKGCLKSSWQQISNLMLYTAAGVKGSDKIAGFDIDGCIITTKSGKVFPTAPDDWKILYPEIQPRLTNLLKKGYKVVFFTNQMGIAKGKLRPEVFKSKVEDILNTLQLPVQVFVASGPGIYRKPVMGMWKHLCEKANEGVTVDKTQSFYVGDAAGRPENWAPGKKKKDFSCSDRLFALNIGLQFHTPEEYFLGWKSAPYSLPNFDPRKIDSTGRLYDPQSASLTSSKTEVIVAVGFPASGKSTFFHTHIIPKGYVYVNRDTLGSWQNCVSACERALKEGRSVAVDNTNPDPESRKRYVDVAKAAGVPCRCFHFTASLEHAKHNNKFREMAPSDSKHAKVNDMIFHSYKKNFVVPALPEGFSEILQIYFANPFSRPKKIQTNLTAVDHLLSCVKPARCPQGPGWDPWTGVVPVHSPETVQFLWADPYKSDRGLKMSDLSQVAVYSDSSDIYKNVFCNPAFELEGEREERVEGFRTSSSTPEPIKPPASLRLGLRGPGCGWGVVVVSAATLLLLTALGLALALIITQIKGQAVEDQLLSTSPPDQLNAGDGGSHNLSTISANRSQQESTSAPQPTRIPPSETRCGGVLTDPEGSFSSPNHPGSYPPNLFCVWVIRVPPPHLVQIHVSSLTVEGPSPCLFDWLEVQEQIEQSSVVTRFCGNVAPPTVNTNSSTVWVTLRSDGSIAGNGFSAQYRAIRPGHKSCSREEFLCDSGRCLLPVSVCDGHPNCHDLTDEANCTYKHKDCGGQKTGPFGSLSSPNHPRPYPHQQLCIWYISVEEGHVITLSFSNFSLETQDVCEFDYVEVHDNTGAGRVLGRFCGTNFPPDLTSSGTHMTVMFVADEGVADSGFNATYKAVSVLGTSSCEFIEVEMCQGLRYNLTSFPNIWLSIADQREAATLLRQYRVLMELACFEPLRRLLCGMFLPQCSPQGGILQPCRSVCSSAEQQCSQALDLFSFSWPFNCHLLPDSRDPMDRYPMASAWSVEETFVCSVCLDTLKDPATLPCGHSYCLACIQSHWDKRNSKGQYSCPQCRQVFNPRPSLAKSTVLVEAMEKLRTNSLKQSSSTVVSSTLPSMPIYLDVLPDIGPRQGSMYPQLPTVEPRPCPQHHRPMDLFCHEDKECVCEVCCQHGHKGHRVLKPQEERKERQKELVKMQVDMQKRIQETEKRLMELPHVARQHKALVQALEQESTDLFSELVNNVNLTGTQVGEVISTHETSLGSRVEGQIYRLEHELAPLRWRSEELSRLASMQDDICFLKNFLIMEPLGLTGAPGESILSQEEAVVASVRSALKELQVSIQDACKATLAKIVTLVNPDPVASTPNGAAVADTTATNNSGQATTQDTASAPPSPFPPPQPQAPVTTMGLVNSEPKTREELLKFRFEPTMDASTVYRHVQLSDGGHKATMRAENLNLPDHPERFQFWRQVLCKEPLSGSPYYWEVEWTGKKITIGVAYKEMERKGSDDNSRLGHNALSWSLSWSGTGFSFWHDGQEKLLGSPKARRIGIYLDQHAGILAFYHITNNKAALIHQHQSQFTRPLYPGFRFWAGVGATVTVCKLD</sequence>
<feature type="region of interest" description="Disordered" evidence="16">
    <location>
        <begin position="1522"/>
        <end position="1570"/>
    </location>
</feature>
<dbReference type="InterPro" id="IPR036790">
    <property type="entry name" value="Frizzled_dom_sf"/>
</dbReference>
<feature type="compositionally biased region" description="Basic and acidic residues" evidence="16">
    <location>
        <begin position="113"/>
        <end position="143"/>
    </location>
</feature>
<feature type="compositionally biased region" description="Polar residues" evidence="16">
    <location>
        <begin position="147"/>
        <end position="159"/>
    </location>
</feature>
<dbReference type="CDD" id="cd01625">
    <property type="entry name" value="HAD_PNP"/>
    <property type="match status" value="1"/>
</dbReference>
<evidence type="ECO:0000259" key="18">
    <source>
        <dbReference type="PROSITE" id="PS50038"/>
    </source>
</evidence>
<evidence type="ECO:0000256" key="4">
    <source>
        <dbReference type="ARBA" id="ARBA00022737"/>
    </source>
</evidence>
<protein>
    <recommendedName>
        <fullName evidence="24">RING-type E3 ubiquitin transferase</fullName>
    </recommendedName>
</protein>
<dbReference type="SUPFAM" id="SSF56784">
    <property type="entry name" value="HAD-like"/>
    <property type="match status" value="1"/>
</dbReference>
<dbReference type="EMBL" id="VOFY01000003">
    <property type="protein sequence ID" value="KAA8593798.1"/>
    <property type="molecule type" value="Genomic_DNA"/>
</dbReference>
<evidence type="ECO:0000256" key="10">
    <source>
        <dbReference type="ARBA" id="ARBA00023157"/>
    </source>
</evidence>
<feature type="region of interest" description="Disordered" evidence="16">
    <location>
        <begin position="101"/>
        <end position="189"/>
    </location>
</feature>
<dbReference type="InterPro" id="IPR027417">
    <property type="entry name" value="P-loop_NTPase"/>
</dbReference>
<evidence type="ECO:0000313" key="23">
    <source>
        <dbReference type="Proteomes" id="UP000327493"/>
    </source>
</evidence>
<dbReference type="SMART" id="SM00192">
    <property type="entry name" value="LDLa"/>
    <property type="match status" value="1"/>
</dbReference>
<dbReference type="GO" id="GO:0046403">
    <property type="term" value="F:polynucleotide 3'-phosphatase activity"/>
    <property type="evidence" value="ECO:0007669"/>
    <property type="project" value="InterPro"/>
</dbReference>
<evidence type="ECO:0000256" key="15">
    <source>
        <dbReference type="PROSITE-ProRule" id="PRU00124"/>
    </source>
</evidence>
<keyword evidence="5" id="KW-0227">DNA damage</keyword>
<organism evidence="22 23">
    <name type="scientific">Etheostoma spectabile</name>
    <name type="common">orangethroat darter</name>
    <dbReference type="NCBI Taxonomy" id="54343"/>
    <lineage>
        <taxon>Eukaryota</taxon>
        <taxon>Metazoa</taxon>
        <taxon>Chordata</taxon>
        <taxon>Craniata</taxon>
        <taxon>Vertebrata</taxon>
        <taxon>Euteleostomi</taxon>
        <taxon>Actinopterygii</taxon>
        <taxon>Neopterygii</taxon>
        <taxon>Teleostei</taxon>
        <taxon>Neoteleostei</taxon>
        <taxon>Acanthomorphata</taxon>
        <taxon>Eupercaria</taxon>
        <taxon>Perciformes</taxon>
        <taxon>Percoidei</taxon>
        <taxon>Percidae</taxon>
        <taxon>Etheostomatinae</taxon>
        <taxon>Etheostoma</taxon>
    </lineage>
</organism>
<dbReference type="Gene3D" id="3.30.160.60">
    <property type="entry name" value="Classic Zinc Finger"/>
    <property type="match status" value="1"/>
</dbReference>
<dbReference type="SUPFAM" id="SSF57424">
    <property type="entry name" value="LDL receptor-like module"/>
    <property type="match status" value="1"/>
</dbReference>
<dbReference type="InterPro" id="IPR006550">
    <property type="entry name" value="PNKP"/>
</dbReference>
<dbReference type="Gene3D" id="1.10.2000.10">
    <property type="entry name" value="Frizzled cysteine-rich domain"/>
    <property type="match status" value="1"/>
</dbReference>
<dbReference type="NCBIfam" id="TIGR01664">
    <property type="entry name" value="DNA-3'-Pase"/>
    <property type="match status" value="1"/>
</dbReference>
<dbReference type="Gene3D" id="2.60.120.920">
    <property type="match status" value="1"/>
</dbReference>
<dbReference type="SUPFAM" id="SSF49899">
    <property type="entry name" value="Concanavalin A-like lectins/glucanases"/>
    <property type="match status" value="1"/>
</dbReference>
<keyword evidence="12" id="KW-0539">Nucleus</keyword>
<dbReference type="SUPFAM" id="SSF63501">
    <property type="entry name" value="Frizzled cysteine-rich domain"/>
    <property type="match status" value="1"/>
</dbReference>
<dbReference type="SMART" id="SM00184">
    <property type="entry name" value="RING"/>
    <property type="match status" value="1"/>
</dbReference>
<dbReference type="SMART" id="SM00449">
    <property type="entry name" value="SPRY"/>
    <property type="match status" value="1"/>
</dbReference>
<dbReference type="FunFam" id="2.60.120.290:FF:000005">
    <property type="entry name" value="Procollagen C-endopeptidase enhancer 1"/>
    <property type="match status" value="1"/>
</dbReference>
<dbReference type="Gene3D" id="3.40.50.1000">
    <property type="entry name" value="HAD superfamily/HAD-like"/>
    <property type="match status" value="1"/>
</dbReference>
<evidence type="ECO:0000313" key="22">
    <source>
        <dbReference type="EMBL" id="KAA8593798.1"/>
    </source>
</evidence>
<dbReference type="GO" id="GO:0003690">
    <property type="term" value="F:double-stranded DNA binding"/>
    <property type="evidence" value="ECO:0007669"/>
    <property type="project" value="TreeGrafter"/>
</dbReference>
<evidence type="ECO:0000259" key="17">
    <source>
        <dbReference type="PROSITE" id="PS01180"/>
    </source>
</evidence>
<dbReference type="SMART" id="SM00063">
    <property type="entry name" value="FRI"/>
    <property type="match status" value="1"/>
</dbReference>
<feature type="compositionally biased region" description="Polar residues" evidence="16">
    <location>
        <begin position="1534"/>
        <end position="1548"/>
    </location>
</feature>
<dbReference type="PANTHER" id="PTHR12083">
    <property type="entry name" value="BIFUNCTIONAL POLYNUCLEOTIDE PHOSPHATASE/KINASE"/>
    <property type="match status" value="1"/>
</dbReference>
<dbReference type="InterPro" id="IPR013320">
    <property type="entry name" value="ConA-like_dom_sf"/>
</dbReference>
<comment type="subcellular location">
    <subcellularLocation>
        <location evidence="2">Cell membrane</location>
        <topology evidence="2">Single-pass type II membrane protein</topology>
    </subcellularLocation>
    <subcellularLocation>
        <location evidence="1">Nucleus</location>
    </subcellularLocation>
</comment>
<evidence type="ECO:0000256" key="12">
    <source>
        <dbReference type="ARBA" id="ARBA00023242"/>
    </source>
</evidence>
<dbReference type="Gene3D" id="2.60.200.20">
    <property type="match status" value="1"/>
</dbReference>
<feature type="domain" description="CUB" evidence="17">
    <location>
        <begin position="951"/>
        <end position="1062"/>
    </location>
</feature>
<dbReference type="Proteomes" id="UP000327493">
    <property type="component" value="Chromosome 3"/>
</dbReference>
<evidence type="ECO:0008006" key="24">
    <source>
        <dbReference type="Google" id="ProtNLM"/>
    </source>
</evidence>
<dbReference type="GO" id="GO:0006281">
    <property type="term" value="P:DNA repair"/>
    <property type="evidence" value="ECO:0007669"/>
    <property type="project" value="UniProtKB-KW"/>
</dbReference>
<dbReference type="InterPro" id="IPR013083">
    <property type="entry name" value="Znf_RING/FYVE/PHD"/>
</dbReference>
<feature type="compositionally biased region" description="Polar residues" evidence="16">
    <location>
        <begin position="762"/>
        <end position="781"/>
    </location>
</feature>
<gene>
    <name evidence="22" type="ORF">FQN60_004632</name>
</gene>
<dbReference type="PROSITE" id="PS01209">
    <property type="entry name" value="LDLRA_1"/>
    <property type="match status" value="1"/>
</dbReference>
<feature type="disulfide bond" evidence="15">
    <location>
        <begin position="917"/>
        <end position="935"/>
    </location>
</feature>
<feature type="region of interest" description="Disordered" evidence="16">
    <location>
        <begin position="747"/>
        <end position="807"/>
    </location>
</feature>
<feature type="domain" description="B30.2/SPRY" evidence="21">
    <location>
        <begin position="1568"/>
        <end position="1762"/>
    </location>
</feature>
<feature type="compositionally biased region" description="Pro residues" evidence="16">
    <location>
        <begin position="1552"/>
        <end position="1562"/>
    </location>
</feature>
<keyword evidence="3" id="KW-0479">Metal-binding</keyword>
<dbReference type="InterPro" id="IPR008984">
    <property type="entry name" value="SMAD_FHA_dom_sf"/>
</dbReference>
<dbReference type="InterPro" id="IPR003879">
    <property type="entry name" value="Butyrophylin_SPRY"/>
</dbReference>
<dbReference type="InterPro" id="IPR001841">
    <property type="entry name" value="Znf_RING"/>
</dbReference>
<accession>A0A5J5DKQ9</accession>
<feature type="disulfide bond" evidence="15">
    <location>
        <begin position="910"/>
        <end position="922"/>
    </location>
</feature>
<dbReference type="SMART" id="SM00042">
    <property type="entry name" value="CUB"/>
    <property type="match status" value="2"/>
</dbReference>
<evidence type="ECO:0000256" key="2">
    <source>
        <dbReference type="ARBA" id="ARBA00004401"/>
    </source>
</evidence>
<dbReference type="GO" id="GO:0008270">
    <property type="term" value="F:zinc ion binding"/>
    <property type="evidence" value="ECO:0007669"/>
    <property type="project" value="UniProtKB-KW"/>
</dbReference>
<dbReference type="InterPro" id="IPR023214">
    <property type="entry name" value="HAD_sf"/>
</dbReference>
<dbReference type="SUPFAM" id="SSF57845">
    <property type="entry name" value="B-box zinc-binding domain"/>
    <property type="match status" value="1"/>
</dbReference>
<feature type="domain" description="RING-type" evidence="19">
    <location>
        <begin position="1195"/>
        <end position="1238"/>
    </location>
</feature>
<dbReference type="Gene3D" id="2.60.120.290">
    <property type="entry name" value="Spermadhesin, CUB domain"/>
    <property type="match status" value="2"/>
</dbReference>
<evidence type="ECO:0000256" key="9">
    <source>
        <dbReference type="ARBA" id="ARBA00022968"/>
    </source>
</evidence>
<dbReference type="InterPro" id="IPR036055">
    <property type="entry name" value="LDL_receptor-like_sf"/>
</dbReference>
<keyword evidence="11" id="KW-0234">DNA repair</keyword>
<feature type="domain" description="FZ" evidence="18">
    <location>
        <begin position="1065"/>
        <end position="1201"/>
    </location>
</feature>
<dbReference type="SUPFAM" id="SSF49854">
    <property type="entry name" value="Spermadhesin, CUB domain"/>
    <property type="match status" value="2"/>
</dbReference>
<feature type="compositionally biased region" description="Basic and acidic residues" evidence="16">
    <location>
        <begin position="162"/>
        <end position="179"/>
    </location>
</feature>
<dbReference type="Pfam" id="PF25600">
    <property type="entry name" value="TRIM_CC"/>
    <property type="match status" value="1"/>
</dbReference>
<evidence type="ECO:0000256" key="7">
    <source>
        <dbReference type="ARBA" id="ARBA00022801"/>
    </source>
</evidence>
<dbReference type="PROSITE" id="PS50188">
    <property type="entry name" value="B302_SPRY"/>
    <property type="match status" value="1"/>
</dbReference>
<dbReference type="InterPro" id="IPR020067">
    <property type="entry name" value="Frizzled_dom"/>
</dbReference>
<dbReference type="InterPro" id="IPR035914">
    <property type="entry name" value="Sperma_CUB_dom_sf"/>
</dbReference>
<dbReference type="PROSITE" id="PS50119">
    <property type="entry name" value="ZF_BBOX"/>
    <property type="match status" value="1"/>
</dbReference>
<dbReference type="PROSITE" id="PS01180">
    <property type="entry name" value="CUB"/>
    <property type="match status" value="2"/>
</dbReference>
<dbReference type="FunFam" id="2.60.120.290:FF:000013">
    <property type="entry name" value="Membrane frizzled-related protein"/>
    <property type="match status" value="1"/>
</dbReference>
<evidence type="ECO:0000256" key="3">
    <source>
        <dbReference type="ARBA" id="ARBA00022723"/>
    </source>
</evidence>
<evidence type="ECO:0000259" key="19">
    <source>
        <dbReference type="PROSITE" id="PS50089"/>
    </source>
</evidence>
<dbReference type="Pfam" id="PF00431">
    <property type="entry name" value="CUB"/>
    <property type="match status" value="2"/>
</dbReference>
<evidence type="ECO:0000259" key="21">
    <source>
        <dbReference type="PROSITE" id="PS50188"/>
    </source>
</evidence>
<evidence type="ECO:0000256" key="11">
    <source>
        <dbReference type="ARBA" id="ARBA00023204"/>
    </source>
</evidence>
<dbReference type="CDD" id="cd00041">
    <property type="entry name" value="CUB"/>
    <property type="match status" value="2"/>
</dbReference>
<keyword evidence="8" id="KW-0862">Zinc</keyword>
<evidence type="ECO:0000256" key="14">
    <source>
        <dbReference type="PROSITE-ProRule" id="PRU00090"/>
    </source>
</evidence>
<dbReference type="InterPro" id="IPR013954">
    <property type="entry name" value="PNK3P"/>
</dbReference>
<keyword evidence="4" id="KW-0677">Repeat</keyword>
<dbReference type="Pfam" id="PF13765">
    <property type="entry name" value="PRY"/>
    <property type="match status" value="1"/>
</dbReference>
<feature type="region of interest" description="Disordered" evidence="16">
    <location>
        <begin position="676"/>
        <end position="697"/>
    </location>
</feature>
<reference evidence="22 23" key="1">
    <citation type="submission" date="2019-08" db="EMBL/GenBank/DDBJ databases">
        <title>A chromosome-level genome assembly, high-density linkage maps, and genome scans reveal the genomic architecture of hybrid incompatibilities underlying speciation via character displacement in darters (Percidae: Etheostominae).</title>
        <authorList>
            <person name="Moran R.L."/>
            <person name="Catchen J.M."/>
            <person name="Fuller R.C."/>
        </authorList>
    </citation>
    <scope>NUCLEOTIDE SEQUENCE [LARGE SCALE GENOMIC DNA]</scope>
    <source>
        <strain evidence="22">EspeVRDwgs_2016</strain>
        <tissue evidence="22">Muscle</tissue>
    </source>
</reference>
<dbReference type="SUPFAM" id="SSF49879">
    <property type="entry name" value="SMAD/FHA domain"/>
    <property type="match status" value="1"/>
</dbReference>
<dbReference type="CDD" id="cd16040">
    <property type="entry name" value="SPRY_PRY_SNTX"/>
    <property type="match status" value="1"/>
</dbReference>
<keyword evidence="9" id="KW-0812">Transmembrane</keyword>
<dbReference type="InterPro" id="IPR000315">
    <property type="entry name" value="Znf_B-box"/>
</dbReference>
<dbReference type="SMART" id="SM00336">
    <property type="entry name" value="BBOX"/>
    <property type="match status" value="1"/>
</dbReference>
<dbReference type="InterPro" id="IPR017907">
    <property type="entry name" value="Znf_RING_CS"/>
</dbReference>
<keyword evidence="9" id="KW-0735">Signal-anchor</keyword>
<dbReference type="CDD" id="cd07066">
    <property type="entry name" value="CRD_FZ"/>
    <property type="match status" value="1"/>
</dbReference>
<dbReference type="InterPro" id="IPR006551">
    <property type="entry name" value="Polynucleotide_phosphatase"/>
</dbReference>
<dbReference type="Pfam" id="PF00057">
    <property type="entry name" value="Ldl_recept_a"/>
    <property type="match status" value="1"/>
</dbReference>
<dbReference type="InterPro" id="IPR001870">
    <property type="entry name" value="B30.2/SPRY"/>
</dbReference>
<evidence type="ECO:0000256" key="8">
    <source>
        <dbReference type="ARBA" id="ARBA00022833"/>
    </source>
</evidence>
<dbReference type="InterPro" id="IPR003877">
    <property type="entry name" value="SPRY_dom"/>
</dbReference>
<dbReference type="InterPro" id="IPR058030">
    <property type="entry name" value="TRIM8/14/16/25/29/45/65_CC"/>
</dbReference>
<dbReference type="NCBIfam" id="TIGR01662">
    <property type="entry name" value="HAD-SF-IIIA"/>
    <property type="match status" value="1"/>
</dbReference>
<evidence type="ECO:0000256" key="1">
    <source>
        <dbReference type="ARBA" id="ARBA00004123"/>
    </source>
</evidence>
<dbReference type="InterPro" id="IPR000859">
    <property type="entry name" value="CUB_dom"/>
</dbReference>
<keyword evidence="23" id="KW-1185">Reference proteome</keyword>
<dbReference type="CDD" id="cd00112">
    <property type="entry name" value="LDLa"/>
    <property type="match status" value="1"/>
</dbReference>
<dbReference type="FunFam" id="3.40.50.300:FF:000737">
    <property type="entry name" value="Bifunctional polynucleotide phosphatase/kinase"/>
    <property type="match status" value="1"/>
</dbReference>
<dbReference type="Gene3D" id="3.40.50.300">
    <property type="entry name" value="P-loop containing nucleotide triphosphate hydrolases"/>
    <property type="match status" value="1"/>
</dbReference>
<dbReference type="InterPro" id="IPR006549">
    <property type="entry name" value="HAD-SF_hydro_IIIA"/>
</dbReference>
<dbReference type="Gene3D" id="3.30.40.10">
    <property type="entry name" value="Zinc/RING finger domain, C3HC4 (zinc finger)"/>
    <property type="match status" value="1"/>
</dbReference>
<evidence type="ECO:0000256" key="13">
    <source>
        <dbReference type="PROSITE-ProRule" id="PRU00024"/>
    </source>
</evidence>
<dbReference type="GO" id="GO:0046404">
    <property type="term" value="F:ATP-dependent polydeoxyribonucleotide 5'-hydroxyl-kinase activity"/>
    <property type="evidence" value="ECO:0007669"/>
    <property type="project" value="InterPro"/>
</dbReference>
<dbReference type="InterPro" id="IPR002172">
    <property type="entry name" value="LDrepeatLR_classA_rpt"/>
</dbReference>
<evidence type="ECO:0000256" key="6">
    <source>
        <dbReference type="ARBA" id="ARBA00022771"/>
    </source>
</evidence>
<dbReference type="Pfam" id="PF13671">
    <property type="entry name" value="AAA_33"/>
    <property type="match status" value="1"/>
</dbReference>
<comment type="caution">
    <text evidence="14">Lacks conserved residue(s) required for the propagation of feature annotation.</text>
</comment>
<dbReference type="PRINTS" id="PR01407">
    <property type="entry name" value="BUTYPHLNCDUF"/>
</dbReference>
<dbReference type="Pfam" id="PF08645">
    <property type="entry name" value="PNK3P"/>
    <property type="match status" value="1"/>
</dbReference>
<dbReference type="PROSITE" id="PS50089">
    <property type="entry name" value="ZF_RING_2"/>
    <property type="match status" value="1"/>
</dbReference>
<keyword evidence="7" id="KW-0378">Hydrolase</keyword>
<evidence type="ECO:0000256" key="16">
    <source>
        <dbReference type="SAM" id="MobiDB-lite"/>
    </source>
</evidence>
<keyword evidence="6 13" id="KW-0863">Zinc-finger</keyword>